<dbReference type="InterPro" id="IPR036188">
    <property type="entry name" value="FAD/NAD-bd_sf"/>
</dbReference>
<dbReference type="PANTHER" id="PTHR13847:SF289">
    <property type="entry name" value="GLYCINE OXIDASE"/>
    <property type="match status" value="1"/>
</dbReference>
<evidence type="ECO:0000313" key="4">
    <source>
        <dbReference type="Proteomes" id="UP000094342"/>
    </source>
</evidence>
<feature type="domain" description="FAD dependent oxidoreductase" evidence="2">
    <location>
        <begin position="9"/>
        <end position="394"/>
    </location>
</feature>
<evidence type="ECO:0000313" key="3">
    <source>
        <dbReference type="EMBL" id="ODR93036.1"/>
    </source>
</evidence>
<comment type="caution">
    <text evidence="3">The sequence shown here is derived from an EMBL/GenBank/DDBJ whole genome shotgun (WGS) entry which is preliminary data.</text>
</comment>
<organism evidence="3 4">
    <name type="scientific">Sinorhizobium alkalisoli</name>
    <dbReference type="NCBI Taxonomy" id="1752398"/>
    <lineage>
        <taxon>Bacteria</taxon>
        <taxon>Pseudomonadati</taxon>
        <taxon>Pseudomonadota</taxon>
        <taxon>Alphaproteobacteria</taxon>
        <taxon>Hyphomicrobiales</taxon>
        <taxon>Rhizobiaceae</taxon>
        <taxon>Sinorhizobium/Ensifer group</taxon>
        <taxon>Sinorhizobium</taxon>
    </lineage>
</organism>
<dbReference type="OrthoDB" id="9805337at2"/>
<evidence type="ECO:0000259" key="2">
    <source>
        <dbReference type="Pfam" id="PF01266"/>
    </source>
</evidence>
<dbReference type="SUPFAM" id="SSF51905">
    <property type="entry name" value="FAD/NAD(P)-binding domain"/>
    <property type="match status" value="1"/>
</dbReference>
<proteinExistence type="predicted"/>
<sequence>MAETSEHEVIIIGAGVVGLATALRLAASGREIAILDPHEPGSGASYGNAGTIANYAVMPVGTPSVLKNLPRLLFDRDSPLSIRRTAIPALMPWLLRFAWQSLPGNAARNAAVIAALLADSLSAWRDLATEIGAEDLLRQNGCLYLYDDPASLACAADDMAVRKRFGIAQETLSPEDVHRLEPALPPFEGGGVLFPDAVNLADPAAMMRRLTEVVRAAGVEIIRTEATAIARETGGVNVSCADGRRRRARSVIVAAGAYSRRFAAQAGDPVPLDTERGYHVEYDMETPPLSRPVCPTSRGFYLVPMAGRLRVAGTVELGGLAAPLSPRRIALLERGAKAVFPGLGKPDRQWLGFRPSMPDSIPVIGASKQGNDVIYAFGHGHLGLTLAPVTANLVERILAGQNPSGPQAGISPCRFH</sequence>
<dbReference type="Gene3D" id="3.50.50.60">
    <property type="entry name" value="FAD/NAD(P)-binding domain"/>
    <property type="match status" value="2"/>
</dbReference>
<name>A0A1E3VJ27_9HYPH</name>
<dbReference type="EMBL" id="LYBW01000035">
    <property type="protein sequence ID" value="ODR93036.1"/>
    <property type="molecule type" value="Genomic_DNA"/>
</dbReference>
<evidence type="ECO:0000256" key="1">
    <source>
        <dbReference type="ARBA" id="ARBA00023002"/>
    </source>
</evidence>
<dbReference type="RefSeq" id="WP_069456765.1">
    <property type="nucleotide sequence ID" value="NZ_LYBW01000035.1"/>
</dbReference>
<protein>
    <submittedName>
        <fullName evidence="3">Cytochrome C4</fullName>
    </submittedName>
</protein>
<dbReference type="GO" id="GO:0005737">
    <property type="term" value="C:cytoplasm"/>
    <property type="evidence" value="ECO:0007669"/>
    <property type="project" value="TreeGrafter"/>
</dbReference>
<accession>A0A1E3VJ27</accession>
<keyword evidence="4" id="KW-1185">Reference proteome</keyword>
<dbReference type="STRING" id="1752398.A8M32_01995"/>
<keyword evidence="1" id="KW-0560">Oxidoreductase</keyword>
<gene>
    <name evidence="3" type="ORF">A8M32_01995</name>
</gene>
<dbReference type="Proteomes" id="UP000094342">
    <property type="component" value="Unassembled WGS sequence"/>
</dbReference>
<dbReference type="PANTHER" id="PTHR13847">
    <property type="entry name" value="SARCOSINE DEHYDROGENASE-RELATED"/>
    <property type="match status" value="1"/>
</dbReference>
<dbReference type="InterPro" id="IPR006076">
    <property type="entry name" value="FAD-dep_OxRdtase"/>
</dbReference>
<dbReference type="AlphaFoldDB" id="A0A1E3VJ27"/>
<dbReference type="Gene3D" id="3.30.9.10">
    <property type="entry name" value="D-Amino Acid Oxidase, subunit A, domain 2"/>
    <property type="match status" value="1"/>
</dbReference>
<reference evidence="4" key="1">
    <citation type="submission" date="2016-05" db="EMBL/GenBank/DDBJ databases">
        <authorList>
            <person name="Li Y."/>
        </authorList>
    </citation>
    <scope>NUCLEOTIDE SEQUENCE [LARGE SCALE GENOMIC DNA]</scope>
    <source>
        <strain evidence="4">YIC4027</strain>
    </source>
</reference>
<dbReference type="GO" id="GO:0016491">
    <property type="term" value="F:oxidoreductase activity"/>
    <property type="evidence" value="ECO:0007669"/>
    <property type="project" value="UniProtKB-KW"/>
</dbReference>
<dbReference type="SUPFAM" id="SSF54373">
    <property type="entry name" value="FAD-linked reductases, C-terminal domain"/>
    <property type="match status" value="1"/>
</dbReference>
<dbReference type="Pfam" id="PF01266">
    <property type="entry name" value="DAO"/>
    <property type="match status" value="1"/>
</dbReference>